<accession>A0ABQ5ASJ6</accession>
<evidence type="ECO:0000256" key="1">
    <source>
        <dbReference type="SAM" id="MobiDB-lite"/>
    </source>
</evidence>
<organism evidence="2 3">
    <name type="scientific">Tanacetum coccineum</name>
    <dbReference type="NCBI Taxonomy" id="301880"/>
    <lineage>
        <taxon>Eukaryota</taxon>
        <taxon>Viridiplantae</taxon>
        <taxon>Streptophyta</taxon>
        <taxon>Embryophyta</taxon>
        <taxon>Tracheophyta</taxon>
        <taxon>Spermatophyta</taxon>
        <taxon>Magnoliopsida</taxon>
        <taxon>eudicotyledons</taxon>
        <taxon>Gunneridae</taxon>
        <taxon>Pentapetalae</taxon>
        <taxon>asterids</taxon>
        <taxon>campanulids</taxon>
        <taxon>Asterales</taxon>
        <taxon>Asteraceae</taxon>
        <taxon>Asteroideae</taxon>
        <taxon>Anthemideae</taxon>
        <taxon>Anthemidinae</taxon>
        <taxon>Tanacetum</taxon>
    </lineage>
</organism>
<keyword evidence="3" id="KW-1185">Reference proteome</keyword>
<feature type="region of interest" description="Disordered" evidence="1">
    <location>
        <begin position="434"/>
        <end position="462"/>
    </location>
</feature>
<dbReference type="Proteomes" id="UP001151760">
    <property type="component" value="Unassembled WGS sequence"/>
</dbReference>
<reference evidence="2" key="2">
    <citation type="submission" date="2022-01" db="EMBL/GenBank/DDBJ databases">
        <authorList>
            <person name="Yamashiro T."/>
            <person name="Shiraishi A."/>
            <person name="Satake H."/>
            <person name="Nakayama K."/>
        </authorList>
    </citation>
    <scope>NUCLEOTIDE SEQUENCE</scope>
</reference>
<sequence>MYKERHRDLARSYTSRKSVAPVRNIILVYPDSDEEDEEIGAENLIKTKHEVPNRCDDKKVGITDYDDSDQEDGELPDFPINVFVEDVKMDENHDIDHSTTKEALQWSLRKDPFLVLMEPRDQSNVVQQITLSSISNEVKARRVVLGLNLATEKHFKSGLVGYHAEDDDGMFFIVDVARGSRLGAWLRTCFQDMALPPRAEMHLWLRFDAQDYTDVNIHNFEDILARIFDRQIHRVQVLDFDVLTEEMDQAMIDRLKMEHTDAHGQVVFTSHAWRQLFRIRRPLVKELILEFFSTCRFKDILGLHNEEDVDNDSFRAYGAETLRIKEPLRRLCHRLISFSIAGRGQAPKKVTTTDLFFLRSMDEGIPMNIPYLLAQYLFRFSSGRKHRARMFGGHFITHLGVRRLVTWVATGLERQKVFAAAGGAHIDPKVAQEGVQADPAPAEAAQMPQTVASTPRRVGDRL</sequence>
<reference evidence="2" key="1">
    <citation type="journal article" date="2022" name="Int. J. Mol. Sci.">
        <title>Draft Genome of Tanacetum Coccineum: Genomic Comparison of Closely Related Tanacetum-Family Plants.</title>
        <authorList>
            <person name="Yamashiro T."/>
            <person name="Shiraishi A."/>
            <person name="Nakayama K."/>
            <person name="Satake H."/>
        </authorList>
    </citation>
    <scope>NUCLEOTIDE SEQUENCE</scope>
</reference>
<name>A0ABQ5ASJ6_9ASTR</name>
<dbReference type="EMBL" id="BQNB010012526">
    <property type="protein sequence ID" value="GJT04657.1"/>
    <property type="molecule type" value="Genomic_DNA"/>
</dbReference>
<protein>
    <submittedName>
        <fullName evidence="2">Uncharacterized protein</fullName>
    </submittedName>
</protein>
<evidence type="ECO:0000313" key="2">
    <source>
        <dbReference type="EMBL" id="GJT04657.1"/>
    </source>
</evidence>
<evidence type="ECO:0000313" key="3">
    <source>
        <dbReference type="Proteomes" id="UP001151760"/>
    </source>
</evidence>
<gene>
    <name evidence="2" type="ORF">Tco_0839119</name>
</gene>
<proteinExistence type="predicted"/>
<comment type="caution">
    <text evidence="2">The sequence shown here is derived from an EMBL/GenBank/DDBJ whole genome shotgun (WGS) entry which is preliminary data.</text>
</comment>